<gene>
    <name evidence="1" type="ORF">FBZ92_107144</name>
</gene>
<evidence type="ECO:0000313" key="1">
    <source>
        <dbReference type="EMBL" id="TWB59711.1"/>
    </source>
</evidence>
<evidence type="ECO:0000313" key="2">
    <source>
        <dbReference type="Proteomes" id="UP000318050"/>
    </source>
</evidence>
<dbReference type="InterPro" id="IPR043749">
    <property type="entry name" value="DUF5694"/>
</dbReference>
<reference evidence="1 2" key="1">
    <citation type="submission" date="2019-06" db="EMBL/GenBank/DDBJ databases">
        <title>Genomic Encyclopedia of Type Strains, Phase IV (KMG-V): Genome sequencing to study the core and pangenomes of soil and plant-associated prokaryotes.</title>
        <authorList>
            <person name="Whitman W."/>
        </authorList>
    </citation>
    <scope>NUCLEOTIDE SEQUENCE [LARGE SCALE GENOMIC DNA]</scope>
    <source>
        <strain evidence="1 2">BR 11140</strain>
    </source>
</reference>
<dbReference type="Proteomes" id="UP000318050">
    <property type="component" value="Unassembled WGS sequence"/>
</dbReference>
<dbReference type="EMBL" id="VITT01000007">
    <property type="protein sequence ID" value="TWB59711.1"/>
    <property type="molecule type" value="Genomic_DNA"/>
</dbReference>
<accession>A0A560IMV7</accession>
<name>A0A560IMV7_9PROT</name>
<dbReference type="AlphaFoldDB" id="A0A560IMV7"/>
<sequence>MITTPLYSLVGEIMKYVRRPASLGLALLVGVLAVAEVVPADARIQATDYHPSFKPDQLKGPPAGKANEVLVLGTPHLSGLKGELPPDMLEPLLARLAAWHPEAIATEDMSGLQCDSLRRYPTRYASTVADYCPDPGPAGQATGLDVPAANAEAERLLAAWPAAPTAADRRHLAAIFLAAGERGSALVQWLRLPAEERRAGDGLTPDLVAALDRAKDRRNETNLISAVLAARLGLERLWSVDDHSADFPDPPDANAYAAAITHAWDNPVAKARRAEDERLEAGFAKPGGLMTLYRAYNTPQAALQAYQADFGATLREPSAQGYGRNYVGYWETRNLRMVANIRDVLGQHPGTRLLAIVGASHKGYYEAYLDQMHDVRLADTREVLH</sequence>
<protein>
    <submittedName>
        <fullName evidence="1">Uncharacterized protein</fullName>
    </submittedName>
</protein>
<comment type="caution">
    <text evidence="1">The sequence shown here is derived from an EMBL/GenBank/DDBJ whole genome shotgun (WGS) entry which is preliminary data.</text>
</comment>
<organism evidence="1 2">
    <name type="scientific">Nitrospirillum amazonense</name>
    <dbReference type="NCBI Taxonomy" id="28077"/>
    <lineage>
        <taxon>Bacteria</taxon>
        <taxon>Pseudomonadati</taxon>
        <taxon>Pseudomonadota</taxon>
        <taxon>Alphaproteobacteria</taxon>
        <taxon>Rhodospirillales</taxon>
        <taxon>Azospirillaceae</taxon>
        <taxon>Nitrospirillum</taxon>
    </lineage>
</organism>
<dbReference type="Pfam" id="PF18950">
    <property type="entry name" value="DUF5694"/>
    <property type="match status" value="1"/>
</dbReference>
<proteinExistence type="predicted"/>